<gene>
    <name evidence="1" type="ORF">MRB53_021796</name>
</gene>
<sequence length="784" mass="89090">MEALESRMRALIAKNDDIMRRVECEKLPGGSASNEVSNWLQEVESIKGKVSDTQKNFEEHKKCWQGLFPNYYRRQKISRKSSILIGQIDKLITDGSFENGVTIKPLPLATNALPTVPIVGKTADLTRQEILNCILGMEKSIIGVHGMGGVGKTTIMRNIHNDLSQQSESKHFDCFIWITVSNEVDVNKLQRKIAKELKIDMEEDDDEDGTARKIFNALKWAKKFLLILDDMWDAFNLDEVGIPTPSEENGCKVVLTTRNKGICGQMQAHAIEVRVLSEEESWEFFKDILAVGGVIVSKDIENLAKDVAKECCNLPLAIKTVGGSMCGVDNAAVWKDALKDLKEANGEFKGIDKRISPDSYFNHMYSLRVLDLSKTDIKSLPKSVSNLKNLRALILNSCRDLEEVPSLEKLRELRVLDIAGNKIRELPSGVEAMVYLQRLHLDWTTKLRVFPAGIIRGLSHLEELTMGRSGWKLSSKTGEGVRIEEILNSTRLAILNIQFEELSDFLQHAKSNKWQMMKRFFLSVGSPYFTMKISTPEEESCVDINCCNLIGEENPLLLPDTTRWLRIWNCQISSLWHITRLLNKSELYHCEIHFCNNMKYLMVEEEPLLPDIKELHFTRIPELLVLCKGIPSPDALKSLESLYVGTCDKLKYLLPARLLQQLRCLKSIEVSFCDQMKEIVGEEEEMGITREDDNNAMLILSQLQSLKIIGLPELKGICSRVLICNALETISIEDCLDLKKLPFCVDNLPCALKEIKGHKQCWDALEWDHPQTKAHFDSIPKKWR</sequence>
<keyword evidence="2" id="KW-1185">Reference proteome</keyword>
<evidence type="ECO:0000313" key="1">
    <source>
        <dbReference type="EMBL" id="KAJ8628489.1"/>
    </source>
</evidence>
<accession>A0ACC2L4Z7</accession>
<dbReference type="EMBL" id="CM056814">
    <property type="protein sequence ID" value="KAJ8628489.1"/>
    <property type="molecule type" value="Genomic_DNA"/>
</dbReference>
<proteinExistence type="predicted"/>
<name>A0ACC2L4Z7_PERAE</name>
<organism evidence="1 2">
    <name type="scientific">Persea americana</name>
    <name type="common">Avocado</name>
    <dbReference type="NCBI Taxonomy" id="3435"/>
    <lineage>
        <taxon>Eukaryota</taxon>
        <taxon>Viridiplantae</taxon>
        <taxon>Streptophyta</taxon>
        <taxon>Embryophyta</taxon>
        <taxon>Tracheophyta</taxon>
        <taxon>Spermatophyta</taxon>
        <taxon>Magnoliopsida</taxon>
        <taxon>Magnoliidae</taxon>
        <taxon>Laurales</taxon>
        <taxon>Lauraceae</taxon>
        <taxon>Persea</taxon>
    </lineage>
</organism>
<protein>
    <submittedName>
        <fullName evidence="1">Uncharacterized protein</fullName>
    </submittedName>
</protein>
<dbReference type="Proteomes" id="UP001234297">
    <property type="component" value="Chromosome 6"/>
</dbReference>
<reference evidence="1 2" key="1">
    <citation type="journal article" date="2022" name="Hortic Res">
        <title>A haplotype resolved chromosomal level avocado genome allows analysis of novel avocado genes.</title>
        <authorList>
            <person name="Nath O."/>
            <person name="Fletcher S.J."/>
            <person name="Hayward A."/>
            <person name="Shaw L.M."/>
            <person name="Masouleh A.K."/>
            <person name="Furtado A."/>
            <person name="Henry R.J."/>
            <person name="Mitter N."/>
        </authorList>
    </citation>
    <scope>NUCLEOTIDE SEQUENCE [LARGE SCALE GENOMIC DNA]</scope>
    <source>
        <strain evidence="2">cv. Hass</strain>
    </source>
</reference>
<comment type="caution">
    <text evidence="1">The sequence shown here is derived from an EMBL/GenBank/DDBJ whole genome shotgun (WGS) entry which is preliminary data.</text>
</comment>
<evidence type="ECO:0000313" key="2">
    <source>
        <dbReference type="Proteomes" id="UP001234297"/>
    </source>
</evidence>